<reference evidence="3 4" key="1">
    <citation type="submission" date="2018-03" db="EMBL/GenBank/DDBJ databases">
        <title>Genomic Encyclopedia of Archaeal and Bacterial Type Strains, Phase II (KMG-II): from individual species to whole genera.</title>
        <authorList>
            <person name="Goeker M."/>
        </authorList>
    </citation>
    <scope>NUCLEOTIDE SEQUENCE [LARGE SCALE GENOMIC DNA]</scope>
    <source>
        <strain evidence="3 4">DSM 45211</strain>
    </source>
</reference>
<accession>A0A2P8DWM7</accession>
<evidence type="ECO:0000313" key="4">
    <source>
        <dbReference type="Proteomes" id="UP000243528"/>
    </source>
</evidence>
<sequence>MTTDTPELVRPRMRRDVAFLETLEGVYVRGHDDAFVIRGASAYRYLTALLPHLDGSTPLSELLSGLPDGHADAVRSLVGTLASRGVVVDGPDLQAEYDDDVRARFGSQLALLDHHGDDGDGFRRAASARVAVLADDETAGAALAAGLSANGVGSGDGFVRAGSAAAVRGDLDAGLDLVCFVAVRGPGADLFAVADACRSAGVSFVPLTRVGDLLVLGPREAGGTDVLTAMLRISDNEIDGGADVWRAATAGAASVPPRPVLPGTAASMAVSMAGFEIFKSLTGTISSDIDGSVVLVDPHRLTVSNERLVAHPAADAPGGPASAVPRGPAAGAVSTDSAADEDEGDEEAVERAYTRFESVVADTVGIFRRFDDDAIVQIPVKVAGLIAPAADAEPVVAFGARNVLEARLEALETAAARYALVTHRRCSLLPAPSPEAERVSHDRLDTWLGVPPSDAAPVAATELATGRALAVDRAAALAGPWDRAAACFEPDRVGIAAAESLEQASLRALVDAAGAAAVTALARGEHAVHPVPADLADDGTDRSGHLAMLIREIEDAGGRIALHAATGPVPMAVVRVVDGAGERITAAPGTSWTRAALSALLRVVGPRQIAGTALAAGEPRPGSTDVLDHAAVGPPVTDPSWLHHEADAETVVARLHADGRGAAAVDLGTPDLAGVTRIVRVLLFRQPTRPELFR</sequence>
<proteinExistence type="predicted"/>
<dbReference type="Proteomes" id="UP000243528">
    <property type="component" value="Unassembled WGS sequence"/>
</dbReference>
<dbReference type="OrthoDB" id="4219774at2"/>
<evidence type="ECO:0000313" key="3">
    <source>
        <dbReference type="EMBL" id="PSL01628.1"/>
    </source>
</evidence>
<comment type="caution">
    <text evidence="3">The sequence shown here is derived from an EMBL/GenBank/DDBJ whole genome shotgun (WGS) entry which is preliminary data.</text>
</comment>
<dbReference type="RefSeq" id="WP_129711097.1">
    <property type="nucleotide sequence ID" value="NZ_PYGE01000013.1"/>
</dbReference>
<protein>
    <recommendedName>
        <fullName evidence="2">YcaO domain-containing protein</fullName>
    </recommendedName>
</protein>
<evidence type="ECO:0000259" key="2">
    <source>
        <dbReference type="PROSITE" id="PS51664"/>
    </source>
</evidence>
<gene>
    <name evidence="3" type="ORF">CLV30_113116</name>
</gene>
<keyword evidence="4" id="KW-1185">Reference proteome</keyword>
<feature type="region of interest" description="Disordered" evidence="1">
    <location>
        <begin position="313"/>
        <end position="345"/>
    </location>
</feature>
<evidence type="ECO:0000256" key="1">
    <source>
        <dbReference type="SAM" id="MobiDB-lite"/>
    </source>
</evidence>
<dbReference type="InterPro" id="IPR003776">
    <property type="entry name" value="YcaO-like_dom"/>
</dbReference>
<organism evidence="3 4">
    <name type="scientific">Haloactinopolyspora alba</name>
    <dbReference type="NCBI Taxonomy" id="648780"/>
    <lineage>
        <taxon>Bacteria</taxon>
        <taxon>Bacillati</taxon>
        <taxon>Actinomycetota</taxon>
        <taxon>Actinomycetes</taxon>
        <taxon>Jiangellales</taxon>
        <taxon>Jiangellaceae</taxon>
        <taxon>Haloactinopolyspora</taxon>
    </lineage>
</organism>
<dbReference type="EMBL" id="PYGE01000013">
    <property type="protein sequence ID" value="PSL01628.1"/>
    <property type="molecule type" value="Genomic_DNA"/>
</dbReference>
<dbReference type="PROSITE" id="PS51664">
    <property type="entry name" value="YCAO"/>
    <property type="match status" value="1"/>
</dbReference>
<dbReference type="AlphaFoldDB" id="A0A2P8DWM7"/>
<feature type="compositionally biased region" description="Low complexity" evidence="1">
    <location>
        <begin position="313"/>
        <end position="325"/>
    </location>
</feature>
<feature type="domain" description="YcaO" evidence="2">
    <location>
        <begin position="397"/>
        <end position="694"/>
    </location>
</feature>
<dbReference type="Gene3D" id="3.40.50.720">
    <property type="entry name" value="NAD(P)-binding Rossmann-like Domain"/>
    <property type="match status" value="1"/>
</dbReference>
<name>A0A2P8DWM7_9ACTN</name>